<evidence type="ECO:0000313" key="8">
    <source>
        <dbReference type="EMBL" id="CAB4662220.1"/>
    </source>
</evidence>
<protein>
    <recommendedName>
        <fullName evidence="3">inositol-phosphate phosphatase</fullName>
        <ecNumber evidence="3">3.1.3.25</ecNumber>
    </recommendedName>
</protein>
<accession>A0A6J7SX12</accession>
<keyword evidence="4" id="KW-0479">Metal-binding</keyword>
<evidence type="ECO:0000256" key="4">
    <source>
        <dbReference type="ARBA" id="ARBA00022723"/>
    </source>
</evidence>
<evidence type="ECO:0000313" key="9">
    <source>
        <dbReference type="EMBL" id="CAB4750445.1"/>
    </source>
</evidence>
<sequence length="266" mass="28277">MNSTLGAQLRHAAELLAREAGDMALQGRKSGPLTATTKSSPIDMVTKYDKASEALITAGLARIRPDDAIIGEEGASRDGTSGITWHIDPIDGTTNFYFDLPMWAVSIGAVDEHGPLAGAVYVPALGEMFSGARNEGATLNGSPISVRNNTDIADALVCTGYSYRISEREVHAKRVADIVMKVRDLRRFGAAAVDLCFVACGRLDAYFEEHLHTWDLVAGQVIATEAGAIVTDYVGDTVRPEQVLASTPGVHKDLIHLIATSGNTAP</sequence>
<evidence type="ECO:0000313" key="10">
    <source>
        <dbReference type="EMBL" id="CAB5045351.1"/>
    </source>
</evidence>
<dbReference type="EMBL" id="CAETWZ010000182">
    <property type="protein sequence ID" value="CAB4368532.1"/>
    <property type="molecule type" value="Genomic_DNA"/>
</dbReference>
<dbReference type="Pfam" id="PF00459">
    <property type="entry name" value="Inositol_P"/>
    <property type="match status" value="1"/>
</dbReference>
<dbReference type="InterPro" id="IPR033942">
    <property type="entry name" value="IMPase"/>
</dbReference>
<proteinExistence type="predicted"/>
<evidence type="ECO:0000256" key="5">
    <source>
        <dbReference type="ARBA" id="ARBA00022801"/>
    </source>
</evidence>
<evidence type="ECO:0000256" key="3">
    <source>
        <dbReference type="ARBA" id="ARBA00013106"/>
    </source>
</evidence>
<dbReference type="PRINTS" id="PR00377">
    <property type="entry name" value="IMPHPHTASES"/>
</dbReference>
<dbReference type="PANTHER" id="PTHR20854:SF4">
    <property type="entry name" value="INOSITOL-1-MONOPHOSPHATASE-RELATED"/>
    <property type="match status" value="1"/>
</dbReference>
<comment type="catalytic activity">
    <reaction evidence="1">
        <text>a myo-inositol phosphate + H2O = myo-inositol + phosphate</text>
        <dbReference type="Rhea" id="RHEA:24056"/>
        <dbReference type="ChEBI" id="CHEBI:15377"/>
        <dbReference type="ChEBI" id="CHEBI:17268"/>
        <dbReference type="ChEBI" id="CHEBI:43474"/>
        <dbReference type="ChEBI" id="CHEBI:84139"/>
        <dbReference type="EC" id="3.1.3.25"/>
    </reaction>
</comment>
<evidence type="ECO:0000313" key="7">
    <source>
        <dbReference type="EMBL" id="CAB4368532.1"/>
    </source>
</evidence>
<comment type="cofactor">
    <cofactor evidence="2">
        <name>Mg(2+)</name>
        <dbReference type="ChEBI" id="CHEBI:18420"/>
    </cofactor>
</comment>
<dbReference type="FunFam" id="3.40.190.80:FF:000020">
    <property type="entry name" value="Fructose-1,6-bisphosphatase/inositol-1-monophosphatase"/>
    <property type="match status" value="1"/>
</dbReference>
<dbReference type="PANTHER" id="PTHR20854">
    <property type="entry name" value="INOSITOL MONOPHOSPHATASE"/>
    <property type="match status" value="1"/>
</dbReference>
<dbReference type="InterPro" id="IPR000760">
    <property type="entry name" value="Inositol_monophosphatase-like"/>
</dbReference>
<dbReference type="EMBL" id="CAEZXA010000001">
    <property type="protein sequence ID" value="CAB4662220.1"/>
    <property type="molecule type" value="Genomic_DNA"/>
</dbReference>
<name>A0A6J7SX12_9ZZZZ</name>
<dbReference type="SUPFAM" id="SSF56655">
    <property type="entry name" value="Carbohydrate phosphatase"/>
    <property type="match status" value="1"/>
</dbReference>
<evidence type="ECO:0000256" key="6">
    <source>
        <dbReference type="ARBA" id="ARBA00022842"/>
    </source>
</evidence>
<dbReference type="AlphaFoldDB" id="A0A6J7SX12"/>
<evidence type="ECO:0000256" key="2">
    <source>
        <dbReference type="ARBA" id="ARBA00001946"/>
    </source>
</evidence>
<organism evidence="10">
    <name type="scientific">freshwater metagenome</name>
    <dbReference type="NCBI Taxonomy" id="449393"/>
    <lineage>
        <taxon>unclassified sequences</taxon>
        <taxon>metagenomes</taxon>
        <taxon>ecological metagenomes</taxon>
    </lineage>
</organism>
<dbReference type="GO" id="GO:0008934">
    <property type="term" value="F:inositol monophosphate 1-phosphatase activity"/>
    <property type="evidence" value="ECO:0007669"/>
    <property type="project" value="InterPro"/>
</dbReference>
<dbReference type="Gene3D" id="3.30.540.10">
    <property type="entry name" value="Fructose-1,6-Bisphosphatase, subunit A, domain 1"/>
    <property type="match status" value="1"/>
</dbReference>
<dbReference type="PROSITE" id="PS00629">
    <property type="entry name" value="IMP_1"/>
    <property type="match status" value="1"/>
</dbReference>
<keyword evidence="6" id="KW-0460">Magnesium</keyword>
<dbReference type="GO" id="GO:0006020">
    <property type="term" value="P:inositol metabolic process"/>
    <property type="evidence" value="ECO:0007669"/>
    <property type="project" value="TreeGrafter"/>
</dbReference>
<evidence type="ECO:0000256" key="1">
    <source>
        <dbReference type="ARBA" id="ARBA00001033"/>
    </source>
</evidence>
<dbReference type="GO" id="GO:0046872">
    <property type="term" value="F:metal ion binding"/>
    <property type="evidence" value="ECO:0007669"/>
    <property type="project" value="UniProtKB-KW"/>
</dbReference>
<dbReference type="EMBL" id="CAFBQH010000009">
    <property type="protein sequence ID" value="CAB5045351.1"/>
    <property type="molecule type" value="Genomic_DNA"/>
</dbReference>
<dbReference type="GO" id="GO:0007165">
    <property type="term" value="P:signal transduction"/>
    <property type="evidence" value="ECO:0007669"/>
    <property type="project" value="TreeGrafter"/>
</dbReference>
<dbReference type="Gene3D" id="3.40.190.80">
    <property type="match status" value="1"/>
</dbReference>
<dbReference type="EC" id="3.1.3.25" evidence="3"/>
<reference evidence="10" key="1">
    <citation type="submission" date="2020-05" db="EMBL/GenBank/DDBJ databases">
        <authorList>
            <person name="Chiriac C."/>
            <person name="Salcher M."/>
            <person name="Ghai R."/>
            <person name="Kavagutti S V."/>
        </authorList>
    </citation>
    <scope>NUCLEOTIDE SEQUENCE</scope>
</reference>
<dbReference type="EMBL" id="CAEZZL010000001">
    <property type="protein sequence ID" value="CAB4750445.1"/>
    <property type="molecule type" value="Genomic_DNA"/>
</dbReference>
<dbReference type="InterPro" id="IPR020583">
    <property type="entry name" value="Inositol_monoP_metal-BS"/>
</dbReference>
<dbReference type="CDD" id="cd01639">
    <property type="entry name" value="IMPase"/>
    <property type="match status" value="1"/>
</dbReference>
<gene>
    <name evidence="8" type="ORF">UFOPK2334_00014</name>
    <name evidence="9" type="ORF">UFOPK2870_00006</name>
    <name evidence="7" type="ORF">UFOPK4179_01335</name>
    <name evidence="10" type="ORF">UFOPK4293_00252</name>
</gene>
<keyword evidence="5" id="KW-0378">Hydrolase</keyword>